<dbReference type="SMART" id="SM00645">
    <property type="entry name" value="Pept_C1"/>
    <property type="match status" value="1"/>
</dbReference>
<dbReference type="SMART" id="SM00209">
    <property type="entry name" value="TSP1"/>
    <property type="match status" value="3"/>
</dbReference>
<organism evidence="4">
    <name type="scientific">Oikopleura dioica</name>
    <name type="common">Tunicate</name>
    <dbReference type="NCBI Taxonomy" id="34765"/>
    <lineage>
        <taxon>Eukaryota</taxon>
        <taxon>Metazoa</taxon>
        <taxon>Chordata</taxon>
        <taxon>Tunicata</taxon>
        <taxon>Appendicularia</taxon>
        <taxon>Copelata</taxon>
        <taxon>Oikopleuridae</taxon>
        <taxon>Oikopleura</taxon>
    </lineage>
</organism>
<dbReference type="Gene3D" id="2.20.100.10">
    <property type="entry name" value="Thrombospondin type-1 (TSP1) repeat"/>
    <property type="match status" value="1"/>
</dbReference>
<dbReference type="PROSITE" id="PS50958">
    <property type="entry name" value="SMB_2"/>
    <property type="match status" value="1"/>
</dbReference>
<dbReference type="SUPFAM" id="SSF82895">
    <property type="entry name" value="TSP-1 type 1 repeat"/>
    <property type="match status" value="1"/>
</dbReference>
<dbReference type="Proteomes" id="UP000001307">
    <property type="component" value="Unassembled WGS sequence"/>
</dbReference>
<sequence>MQYEDDNPYFDGQCFQSRSRECLCGDCADEEVIETEPCDCPKHEGPECGNDDCSPEGSGDDCPEGNCPDGSGDDDEVPQDGSGGLPIIELDTTPVPPPTTTSADEENSPCENDDDNGGCSWNEWCGWSECVGGGPPDCFRVRVRTCDCPTPCPGEDIEKEPCPCPECEGDNPDKPTECDAECTPTPETEVTPEDLSTPEIKEYLSTVPPTMLTTMPQAITTAPPSGEISGSGDCEDNDCEMEGSSDIPCKDCPDCEDCVPDDDDNECPSTPWAEWTECSCESTQRERFRGCIEDGLCECPDIVESEPCPEEELNECSCEFDEWCPWSECTKPCNGGTMTRSRDCPCGNCEGDTYEVKDCNTECCPDLPEAPEDGKYCSSRVNYRTKEPAVCCDERNDDCTFDMGDGRKCFCDNYCAREESDCCPDYAESCLNVHPTALPPPVYTTREPSEIDSLTGPCYDGTRIVPLSTQTRENCNSCRCRLQPDGSVRLTCDSNTCIVDLDLIASVNSAKDALSWTAGNYSFFWGKTLSHGYRNYLGTAPPSDYAEACETLEVTELPSTFDFSSPADHVIPQNLHQEDCGASFSFSFFNLVNFKLLSTNQRAFHGDIPELLNHCGSGCTTGDVLDIHHAAKTGFWPGSGRENICRNLDSCVRFSAAKRLACTDDIKREISTTGPVIAYMNVTRDFFLYQEGIYRPTKISEAANQPNHLHSVVLLGWGDDYWLARNSWGDDSPDAGSAWGTCLSDGGRKRCGFVKLAFGVIDSSYVLTIPVDASDCDHSGEYNESV</sequence>
<dbReference type="InterPro" id="IPR000884">
    <property type="entry name" value="TSP1_rpt"/>
</dbReference>
<dbReference type="InterPro" id="IPR000668">
    <property type="entry name" value="Peptidase_C1A_C"/>
</dbReference>
<gene>
    <name evidence="4" type="ORF">GSOID_T00015853001</name>
</gene>
<dbReference type="InterPro" id="IPR036383">
    <property type="entry name" value="TSP1_rpt_sf"/>
</dbReference>
<dbReference type="Gene3D" id="3.90.70.10">
    <property type="entry name" value="Cysteine proteinases"/>
    <property type="match status" value="1"/>
</dbReference>
<evidence type="ECO:0000313" key="5">
    <source>
        <dbReference type="Proteomes" id="UP000001307"/>
    </source>
</evidence>
<evidence type="ECO:0000256" key="2">
    <source>
        <dbReference type="SAM" id="MobiDB-lite"/>
    </source>
</evidence>
<feature type="compositionally biased region" description="Acidic residues" evidence="2">
    <location>
        <begin position="49"/>
        <end position="63"/>
    </location>
</feature>
<evidence type="ECO:0000313" key="4">
    <source>
        <dbReference type="EMBL" id="CBY23416.1"/>
    </source>
</evidence>
<dbReference type="EMBL" id="FN653021">
    <property type="protein sequence ID" value="CBY23416.1"/>
    <property type="molecule type" value="Genomic_DNA"/>
</dbReference>
<accession>E4X1U9</accession>
<reference evidence="4" key="1">
    <citation type="journal article" date="2010" name="Science">
        <title>Plasticity of animal genome architecture unmasked by rapid evolution of a pelagic tunicate.</title>
        <authorList>
            <person name="Denoeud F."/>
            <person name="Henriet S."/>
            <person name="Mungpakdee S."/>
            <person name="Aury J.M."/>
            <person name="Da Silva C."/>
            <person name="Brinkmann H."/>
            <person name="Mikhaleva J."/>
            <person name="Olsen L.C."/>
            <person name="Jubin C."/>
            <person name="Canestro C."/>
            <person name="Bouquet J.M."/>
            <person name="Danks G."/>
            <person name="Poulain J."/>
            <person name="Campsteijn C."/>
            <person name="Adamski M."/>
            <person name="Cross I."/>
            <person name="Yadetie F."/>
            <person name="Muffato M."/>
            <person name="Louis A."/>
            <person name="Butcher S."/>
            <person name="Tsagkogeorga G."/>
            <person name="Konrad A."/>
            <person name="Singh S."/>
            <person name="Jensen M.F."/>
            <person name="Cong E.H."/>
            <person name="Eikeseth-Otteraa H."/>
            <person name="Noel B."/>
            <person name="Anthouard V."/>
            <person name="Porcel B.M."/>
            <person name="Kachouri-Lafond R."/>
            <person name="Nishino A."/>
            <person name="Ugolini M."/>
            <person name="Chourrout P."/>
            <person name="Nishida H."/>
            <person name="Aasland R."/>
            <person name="Huzurbazar S."/>
            <person name="Westhof E."/>
            <person name="Delsuc F."/>
            <person name="Lehrach H."/>
            <person name="Reinhardt R."/>
            <person name="Weissenbach J."/>
            <person name="Roy S.W."/>
            <person name="Artiguenave F."/>
            <person name="Postlethwait J.H."/>
            <person name="Manak J.R."/>
            <person name="Thompson E.M."/>
            <person name="Jaillon O."/>
            <person name="Du Pasquier L."/>
            <person name="Boudinot P."/>
            <person name="Liberles D.A."/>
            <person name="Volff J.N."/>
            <person name="Philippe H."/>
            <person name="Lenhard B."/>
            <person name="Roest Crollius H."/>
            <person name="Wincker P."/>
            <person name="Chourrout D."/>
        </authorList>
    </citation>
    <scope>NUCLEOTIDE SEQUENCE [LARGE SCALE GENOMIC DNA]</scope>
</reference>
<evidence type="ECO:0000259" key="3">
    <source>
        <dbReference type="PROSITE" id="PS50958"/>
    </source>
</evidence>
<feature type="compositionally biased region" description="Acidic residues" evidence="2">
    <location>
        <begin position="103"/>
        <end position="114"/>
    </location>
</feature>
<evidence type="ECO:0000256" key="1">
    <source>
        <dbReference type="ARBA" id="ARBA00023157"/>
    </source>
</evidence>
<feature type="region of interest" description="Disordered" evidence="2">
    <location>
        <begin position="175"/>
        <end position="195"/>
    </location>
</feature>
<dbReference type="GO" id="GO:0006508">
    <property type="term" value="P:proteolysis"/>
    <property type="evidence" value="ECO:0007669"/>
    <property type="project" value="InterPro"/>
</dbReference>
<feature type="domain" description="SMB" evidence="3">
    <location>
        <begin position="387"/>
        <end position="436"/>
    </location>
</feature>
<dbReference type="Pfam" id="PF00112">
    <property type="entry name" value="Peptidase_C1"/>
    <property type="match status" value="1"/>
</dbReference>
<dbReference type="InParanoid" id="E4X1U9"/>
<dbReference type="InterPro" id="IPR001212">
    <property type="entry name" value="Somatomedin_B_dom"/>
</dbReference>
<dbReference type="SUPFAM" id="SSF54001">
    <property type="entry name" value="Cysteine proteinases"/>
    <property type="match status" value="1"/>
</dbReference>
<proteinExistence type="predicted"/>
<protein>
    <recommendedName>
        <fullName evidence="3">SMB domain-containing protein</fullName>
    </recommendedName>
</protein>
<dbReference type="PROSITE" id="PS50092">
    <property type="entry name" value="TSP1"/>
    <property type="match status" value="3"/>
</dbReference>
<dbReference type="PROSITE" id="PS00524">
    <property type="entry name" value="SMB_1"/>
    <property type="match status" value="1"/>
</dbReference>
<keyword evidence="1" id="KW-1015">Disulfide bond</keyword>
<name>E4X1U9_OIKDI</name>
<dbReference type="GO" id="GO:0008234">
    <property type="term" value="F:cysteine-type peptidase activity"/>
    <property type="evidence" value="ECO:0007669"/>
    <property type="project" value="InterPro"/>
</dbReference>
<dbReference type="AlphaFoldDB" id="E4X1U9"/>
<dbReference type="OrthoDB" id="3789175at2759"/>
<feature type="region of interest" description="Disordered" evidence="2">
    <location>
        <begin position="38"/>
        <end position="114"/>
    </location>
</feature>
<keyword evidence="5" id="KW-1185">Reference proteome</keyword>
<dbReference type="InterPro" id="IPR038765">
    <property type="entry name" value="Papain-like_cys_pep_sf"/>
</dbReference>